<dbReference type="EMBL" id="BFAA01001168">
    <property type="protein sequence ID" value="GCB61215.1"/>
    <property type="molecule type" value="Genomic_DNA"/>
</dbReference>
<sequence>MTVPYWLQQALEKGGRGRYVAGPRFDSGLAKCSKTYKARLKEDNWMALIMMLVLKIVYGDERDSPHEMFLEDMHFKSSGCGQNIVKFELNLTATDALEASFNYLMNGNVASDEENVIAMETFGQ</sequence>
<keyword evidence="2" id="KW-1185">Reference proteome</keyword>
<comment type="caution">
    <text evidence="1">The sequence shown here is derived from an EMBL/GenBank/DDBJ whole genome shotgun (WGS) entry which is preliminary data.</text>
</comment>
<gene>
    <name evidence="1" type="ORF">scyTo_0004064</name>
</gene>
<evidence type="ECO:0000313" key="1">
    <source>
        <dbReference type="EMBL" id="GCB61215.1"/>
    </source>
</evidence>
<reference evidence="1 2" key="1">
    <citation type="journal article" date="2018" name="Nat. Ecol. Evol.">
        <title>Shark genomes provide insights into elasmobranch evolution and the origin of vertebrates.</title>
        <authorList>
            <person name="Hara Y"/>
            <person name="Yamaguchi K"/>
            <person name="Onimaru K"/>
            <person name="Kadota M"/>
            <person name="Koyanagi M"/>
            <person name="Keeley SD"/>
            <person name="Tatsumi K"/>
            <person name="Tanaka K"/>
            <person name="Motone F"/>
            <person name="Kageyama Y"/>
            <person name="Nozu R"/>
            <person name="Adachi N"/>
            <person name="Nishimura O"/>
            <person name="Nakagawa R"/>
            <person name="Tanegashima C"/>
            <person name="Kiyatake I"/>
            <person name="Matsumoto R"/>
            <person name="Murakumo K"/>
            <person name="Nishida K"/>
            <person name="Terakita A"/>
            <person name="Kuratani S"/>
            <person name="Sato K"/>
            <person name="Hyodo S Kuraku.S."/>
        </authorList>
    </citation>
    <scope>NUCLEOTIDE SEQUENCE [LARGE SCALE GENOMIC DNA]</scope>
</reference>
<name>A0A401NK27_SCYTO</name>
<accession>A0A401NK27</accession>
<organism evidence="1 2">
    <name type="scientific">Scyliorhinus torazame</name>
    <name type="common">Cloudy catshark</name>
    <name type="synonym">Catulus torazame</name>
    <dbReference type="NCBI Taxonomy" id="75743"/>
    <lineage>
        <taxon>Eukaryota</taxon>
        <taxon>Metazoa</taxon>
        <taxon>Chordata</taxon>
        <taxon>Craniata</taxon>
        <taxon>Vertebrata</taxon>
        <taxon>Chondrichthyes</taxon>
        <taxon>Elasmobranchii</taxon>
        <taxon>Galeomorphii</taxon>
        <taxon>Galeoidea</taxon>
        <taxon>Carcharhiniformes</taxon>
        <taxon>Scyliorhinidae</taxon>
        <taxon>Scyliorhinus</taxon>
    </lineage>
</organism>
<dbReference type="Proteomes" id="UP000288216">
    <property type="component" value="Unassembled WGS sequence"/>
</dbReference>
<evidence type="ECO:0000313" key="2">
    <source>
        <dbReference type="Proteomes" id="UP000288216"/>
    </source>
</evidence>
<proteinExistence type="predicted"/>
<dbReference type="AlphaFoldDB" id="A0A401NK27"/>
<protein>
    <submittedName>
        <fullName evidence="1">Uncharacterized protein</fullName>
    </submittedName>
</protein>